<evidence type="ECO:0000313" key="2">
    <source>
        <dbReference type="EMBL" id="MCP2166281.1"/>
    </source>
</evidence>
<feature type="compositionally biased region" description="Polar residues" evidence="1">
    <location>
        <begin position="78"/>
        <end position="91"/>
    </location>
</feature>
<evidence type="ECO:0000313" key="3">
    <source>
        <dbReference type="Proteomes" id="UP001206128"/>
    </source>
</evidence>
<name>A0AAE3KFD9_9PSEU</name>
<keyword evidence="3" id="KW-1185">Reference proteome</keyword>
<feature type="region of interest" description="Disordered" evidence="1">
    <location>
        <begin position="67"/>
        <end position="107"/>
    </location>
</feature>
<dbReference type="Proteomes" id="UP001206128">
    <property type="component" value="Unassembled WGS sequence"/>
</dbReference>
<dbReference type="AlphaFoldDB" id="A0AAE3KFD9"/>
<gene>
    <name evidence="2" type="ORF">LX83_003140</name>
</gene>
<proteinExistence type="predicted"/>
<comment type="caution">
    <text evidence="2">The sequence shown here is derived from an EMBL/GenBank/DDBJ whole genome shotgun (WGS) entry which is preliminary data.</text>
</comment>
<dbReference type="EMBL" id="JAMTCK010000006">
    <property type="protein sequence ID" value="MCP2166281.1"/>
    <property type="molecule type" value="Genomic_DNA"/>
</dbReference>
<evidence type="ECO:0000256" key="1">
    <source>
        <dbReference type="SAM" id="MobiDB-lite"/>
    </source>
</evidence>
<sequence>MPAAARANAPLHSDTMRAPAALAARSAAISSGGSSRSPSTQAFGTDGTITVSAVDSSARLWVVRRPKPKPTWVGAPSGSATHSRRSYQGSARSGWGVPNTAQTMLSS</sequence>
<protein>
    <submittedName>
        <fullName evidence="2">Uncharacterized protein</fullName>
    </submittedName>
</protein>
<accession>A0AAE3KFD9</accession>
<reference evidence="2" key="1">
    <citation type="submission" date="2022-06" db="EMBL/GenBank/DDBJ databases">
        <title>Genomic Encyclopedia of Archaeal and Bacterial Type Strains, Phase II (KMG-II): from individual species to whole genera.</title>
        <authorList>
            <person name="Goeker M."/>
        </authorList>
    </citation>
    <scope>NUCLEOTIDE SEQUENCE</scope>
    <source>
        <strain evidence="2">DSM 43935</strain>
    </source>
</reference>
<organism evidence="2 3">
    <name type="scientific">Goodfellowiella coeruleoviolacea</name>
    <dbReference type="NCBI Taxonomy" id="334858"/>
    <lineage>
        <taxon>Bacteria</taxon>
        <taxon>Bacillati</taxon>
        <taxon>Actinomycetota</taxon>
        <taxon>Actinomycetes</taxon>
        <taxon>Pseudonocardiales</taxon>
        <taxon>Pseudonocardiaceae</taxon>
        <taxon>Goodfellowiella</taxon>
    </lineage>
</organism>